<accession>A0ABD1YTP6</accession>
<sequence>MVPTKKQLRMVDGRLTFSEGKLTRVHTCVGNILFEMKFVIVNQGQDKVDFDILFEIKWLIAADARTWWKTSMEENWPL</sequence>
<name>A0ABD1YTP6_9MARC</name>
<reference evidence="1 2" key="1">
    <citation type="submission" date="2024-09" db="EMBL/GenBank/DDBJ databases">
        <title>Chromosome-scale assembly of Riccia fluitans.</title>
        <authorList>
            <person name="Paukszto L."/>
            <person name="Sawicki J."/>
            <person name="Karawczyk K."/>
            <person name="Piernik-Szablinska J."/>
            <person name="Szczecinska M."/>
            <person name="Mazdziarz M."/>
        </authorList>
    </citation>
    <scope>NUCLEOTIDE SEQUENCE [LARGE SCALE GENOMIC DNA]</scope>
    <source>
        <strain evidence="1">Rf_01</strain>
        <tissue evidence="1">Aerial parts of the thallus</tissue>
    </source>
</reference>
<dbReference type="AlphaFoldDB" id="A0ABD1YTP6"/>
<proteinExistence type="predicted"/>
<evidence type="ECO:0000313" key="1">
    <source>
        <dbReference type="EMBL" id="KAL2634063.1"/>
    </source>
</evidence>
<evidence type="ECO:0000313" key="2">
    <source>
        <dbReference type="Proteomes" id="UP001605036"/>
    </source>
</evidence>
<keyword evidence="2" id="KW-1185">Reference proteome</keyword>
<comment type="caution">
    <text evidence="1">The sequence shown here is derived from an EMBL/GenBank/DDBJ whole genome shotgun (WGS) entry which is preliminary data.</text>
</comment>
<dbReference type="Proteomes" id="UP001605036">
    <property type="component" value="Unassembled WGS sequence"/>
</dbReference>
<dbReference type="EMBL" id="JBHFFA010000003">
    <property type="protein sequence ID" value="KAL2634063.1"/>
    <property type="molecule type" value="Genomic_DNA"/>
</dbReference>
<gene>
    <name evidence="1" type="ORF">R1flu_005542</name>
</gene>
<organism evidence="1 2">
    <name type="scientific">Riccia fluitans</name>
    <dbReference type="NCBI Taxonomy" id="41844"/>
    <lineage>
        <taxon>Eukaryota</taxon>
        <taxon>Viridiplantae</taxon>
        <taxon>Streptophyta</taxon>
        <taxon>Embryophyta</taxon>
        <taxon>Marchantiophyta</taxon>
        <taxon>Marchantiopsida</taxon>
        <taxon>Marchantiidae</taxon>
        <taxon>Marchantiales</taxon>
        <taxon>Ricciaceae</taxon>
        <taxon>Riccia</taxon>
    </lineage>
</organism>
<protein>
    <submittedName>
        <fullName evidence="1">Uncharacterized protein</fullName>
    </submittedName>
</protein>